<comment type="cofactor">
    <cofactor evidence="9">
        <name>Mg(2+)</name>
        <dbReference type="ChEBI" id="CHEBI:18420"/>
    </cofactor>
    <text evidence="9">Binds 1 Mg(2+) ion per monomer.</text>
</comment>
<feature type="binding site" evidence="9">
    <location>
        <position position="152"/>
    </location>
    <ligand>
        <name>a ribonucleoside 5'-phosphate</name>
        <dbReference type="ChEBI" id="CHEBI:58043"/>
    </ligand>
</feature>
<evidence type="ECO:0000256" key="1">
    <source>
        <dbReference type="ARBA" id="ARBA00022490"/>
    </source>
</evidence>
<keyword evidence="5 9" id="KW-0067">ATP-binding</keyword>
<dbReference type="HAMAP" id="MF_03172">
    <property type="entry name" value="Adenylate_kinase_UMP_CMP_kin"/>
    <property type="match status" value="1"/>
</dbReference>
<dbReference type="GO" id="GO:0019205">
    <property type="term" value="F:nucleobase-containing compound kinase activity"/>
    <property type="evidence" value="ECO:0007669"/>
    <property type="project" value="InterPro"/>
</dbReference>
<keyword evidence="2 9" id="KW-0808">Transferase</keyword>
<dbReference type="HAMAP" id="MF_00235">
    <property type="entry name" value="Adenylate_kinase_Adk"/>
    <property type="match status" value="1"/>
</dbReference>
<dbReference type="GO" id="GO:0006207">
    <property type="term" value="P:'de novo' pyrimidine nucleobase biosynthetic process"/>
    <property type="evidence" value="ECO:0007669"/>
    <property type="project" value="InterPro"/>
</dbReference>
<dbReference type="Proteomes" id="UP000695562">
    <property type="component" value="Unassembled WGS sequence"/>
</dbReference>
<dbReference type="PANTHER" id="PTHR23359">
    <property type="entry name" value="NUCLEOTIDE KINASE"/>
    <property type="match status" value="1"/>
</dbReference>
<keyword evidence="7 9" id="KW-0539">Nucleus</keyword>
<evidence type="ECO:0000256" key="9">
    <source>
        <dbReference type="HAMAP-Rule" id="MF_03172"/>
    </source>
</evidence>
<keyword evidence="4 9" id="KW-0418">Kinase</keyword>
<feature type="binding site" evidence="9">
    <location>
        <position position="46"/>
    </location>
    <ligand>
        <name>a ribonucleoside 5'-phosphate</name>
        <dbReference type="ChEBI" id="CHEBI:58043"/>
    </ligand>
</feature>
<feature type="binding site" evidence="9">
    <location>
        <begin position="20"/>
        <end position="25"/>
    </location>
    <ligand>
        <name>ATP</name>
        <dbReference type="ChEBI" id="CHEBI:30616"/>
    </ligand>
</feature>
<keyword evidence="11" id="KW-1185">Reference proteome</keyword>
<dbReference type="InterPro" id="IPR006266">
    <property type="entry name" value="UMP_CMP_kinase"/>
</dbReference>
<keyword evidence="6 9" id="KW-0665">Pyrimidine biosynthesis</keyword>
<comment type="catalytic activity">
    <reaction evidence="9">
        <text>dCMP + ATP = dCDP + ADP</text>
        <dbReference type="Rhea" id="RHEA:25094"/>
        <dbReference type="ChEBI" id="CHEBI:30616"/>
        <dbReference type="ChEBI" id="CHEBI:57566"/>
        <dbReference type="ChEBI" id="CHEBI:58593"/>
        <dbReference type="ChEBI" id="CHEBI:456216"/>
        <dbReference type="EC" id="2.7.4.14"/>
    </reaction>
</comment>
<gene>
    <name evidence="9" type="primary">pyrK</name>
    <name evidence="10" type="ORF">CYY_006787</name>
</gene>
<keyword evidence="1 9" id="KW-0963">Cytoplasm</keyword>
<evidence type="ECO:0000256" key="8">
    <source>
        <dbReference type="ARBA" id="ARBA00048116"/>
    </source>
</evidence>
<feature type="binding site" evidence="9">
    <location>
        <position position="141"/>
    </location>
    <ligand>
        <name>a ribonucleoside 5'-phosphate</name>
        <dbReference type="ChEBI" id="CHEBI:58043"/>
    </ligand>
</feature>
<dbReference type="GO" id="GO:0016776">
    <property type="term" value="F:phosphotransferase activity, phosphate group as acceptor"/>
    <property type="evidence" value="ECO:0007669"/>
    <property type="project" value="InterPro"/>
</dbReference>
<dbReference type="CDD" id="cd01428">
    <property type="entry name" value="ADK"/>
    <property type="match status" value="1"/>
</dbReference>
<dbReference type="EMBL" id="AJWJ01000328">
    <property type="protein sequence ID" value="KAF2071908.1"/>
    <property type="molecule type" value="Genomic_DNA"/>
</dbReference>
<evidence type="ECO:0000256" key="6">
    <source>
        <dbReference type="ARBA" id="ARBA00022975"/>
    </source>
</evidence>
<protein>
    <recommendedName>
        <fullName evidence="9">UMP-CMP kinase</fullName>
        <ecNumber evidence="9">2.7.4.14</ecNumber>
    </recommendedName>
    <alternativeName>
        <fullName evidence="9">Deoxycytidylate kinase</fullName>
        <shortName evidence="9">CK</shortName>
        <shortName evidence="9">dCMP kinase</shortName>
    </alternativeName>
    <alternativeName>
        <fullName evidence="9">Uridine monophosphate/cytidine monophosphate kinase</fullName>
        <shortName evidence="9">UMP/CMP kinase</shortName>
        <shortName evidence="9">UMP/CMPK</shortName>
    </alternativeName>
</protein>
<feature type="binding site" evidence="9">
    <location>
        <position position="101"/>
    </location>
    <ligand>
        <name>CMP</name>
        <dbReference type="ChEBI" id="CHEBI:60377"/>
    </ligand>
</feature>
<dbReference type="GO" id="GO:0005634">
    <property type="term" value="C:nucleus"/>
    <property type="evidence" value="ECO:0007669"/>
    <property type="project" value="UniProtKB-SubCell"/>
</dbReference>
<feature type="binding site" evidence="9">
    <location>
        <begin position="67"/>
        <end position="69"/>
    </location>
    <ligand>
        <name>a ribonucleoside 5'-phosphate</name>
        <dbReference type="ChEBI" id="CHEBI:58043"/>
    </ligand>
</feature>
<comment type="catalytic activity">
    <reaction evidence="9">
        <text>CMP + ATP = CDP + ADP</text>
        <dbReference type="Rhea" id="RHEA:11600"/>
        <dbReference type="ChEBI" id="CHEBI:30616"/>
        <dbReference type="ChEBI" id="CHEBI:58069"/>
        <dbReference type="ChEBI" id="CHEBI:60377"/>
        <dbReference type="ChEBI" id="CHEBI:456216"/>
        <dbReference type="EC" id="2.7.4.14"/>
    </reaction>
</comment>
<dbReference type="AlphaFoldDB" id="A0A8J4UYR3"/>
<evidence type="ECO:0000256" key="3">
    <source>
        <dbReference type="ARBA" id="ARBA00022741"/>
    </source>
</evidence>
<organism evidence="10 11">
    <name type="scientific">Polysphondylium violaceum</name>
    <dbReference type="NCBI Taxonomy" id="133409"/>
    <lineage>
        <taxon>Eukaryota</taxon>
        <taxon>Amoebozoa</taxon>
        <taxon>Evosea</taxon>
        <taxon>Eumycetozoa</taxon>
        <taxon>Dictyostelia</taxon>
        <taxon>Dictyosteliales</taxon>
        <taxon>Dictyosteliaceae</taxon>
        <taxon>Polysphondylium</taxon>
    </lineage>
</organism>
<dbReference type="PROSITE" id="PS00113">
    <property type="entry name" value="ADENYLATE_KINASE"/>
    <property type="match status" value="1"/>
</dbReference>
<keyword evidence="3 9" id="KW-0547">Nucleotide-binding</keyword>
<dbReference type="PRINTS" id="PR00094">
    <property type="entry name" value="ADENYLTKNASE"/>
</dbReference>
<evidence type="ECO:0000256" key="2">
    <source>
        <dbReference type="ARBA" id="ARBA00022679"/>
    </source>
</evidence>
<dbReference type="Gene3D" id="3.40.50.300">
    <property type="entry name" value="P-loop containing nucleotide triphosphate hydrolases"/>
    <property type="match status" value="1"/>
</dbReference>
<dbReference type="OrthoDB" id="442176at2759"/>
<accession>A0A8J4UYR3</accession>
<dbReference type="FunFam" id="3.40.50.300:FF:000315">
    <property type="entry name" value="Adenylate kinase 1"/>
    <property type="match status" value="1"/>
</dbReference>
<evidence type="ECO:0000256" key="4">
    <source>
        <dbReference type="ARBA" id="ARBA00022777"/>
    </source>
</evidence>
<comment type="subunit">
    <text evidence="9">Monomer.</text>
</comment>
<comment type="subcellular location">
    <subcellularLocation>
        <location evidence="9">Cytoplasm</location>
    </subcellularLocation>
    <subcellularLocation>
        <location evidence="9">Nucleus</location>
    </subcellularLocation>
</comment>
<dbReference type="Pfam" id="PF00406">
    <property type="entry name" value="ADK"/>
    <property type="match status" value="1"/>
</dbReference>
<dbReference type="GO" id="GO:0009123">
    <property type="term" value="P:nucleoside monophosphate metabolic process"/>
    <property type="evidence" value="ECO:0007669"/>
    <property type="project" value="UniProtKB-ARBA"/>
</dbReference>
<dbReference type="InterPro" id="IPR000850">
    <property type="entry name" value="Adenylat/UMP-CMP_kin"/>
</dbReference>
<feature type="binding site" evidence="9">
    <location>
        <position position="180"/>
    </location>
    <ligand>
        <name>ATP</name>
        <dbReference type="ChEBI" id="CHEBI:30616"/>
    </ligand>
</feature>
<comment type="function">
    <text evidence="9">Catalyzes the phosphorylation of pyrimidine nucleoside monophosphates at the expense of ATP. Plays an important role in de novo pyrimidine nucleotide biosynthesis. Has preference for UMP and CMP as phosphate acceptors.</text>
</comment>
<comment type="catalytic activity">
    <reaction evidence="8 9">
        <text>UMP + ATP = UDP + ADP</text>
        <dbReference type="Rhea" id="RHEA:24400"/>
        <dbReference type="ChEBI" id="CHEBI:30616"/>
        <dbReference type="ChEBI" id="CHEBI:57865"/>
        <dbReference type="ChEBI" id="CHEBI:58223"/>
        <dbReference type="ChEBI" id="CHEBI:456216"/>
        <dbReference type="EC" id="2.7.4.14"/>
    </reaction>
</comment>
<evidence type="ECO:0000313" key="11">
    <source>
        <dbReference type="Proteomes" id="UP000695562"/>
    </source>
</evidence>
<name>A0A8J4UYR3_9MYCE</name>
<dbReference type="InterPro" id="IPR027417">
    <property type="entry name" value="P-loop_NTPase"/>
</dbReference>
<evidence type="ECO:0000256" key="7">
    <source>
        <dbReference type="ARBA" id="ARBA00023242"/>
    </source>
</evidence>
<dbReference type="InterPro" id="IPR033690">
    <property type="entry name" value="Adenylat_kinase_CS"/>
</dbReference>
<evidence type="ECO:0000313" key="10">
    <source>
        <dbReference type="EMBL" id="KAF2071908.1"/>
    </source>
</evidence>
<comment type="similarity">
    <text evidence="9">Belongs to the adenylate kinase family. UMP-CMP kinase subfamily.</text>
</comment>
<dbReference type="GO" id="GO:0006221">
    <property type="term" value="P:pyrimidine nucleotide biosynthetic process"/>
    <property type="evidence" value="ECO:0007669"/>
    <property type="project" value="UniProtKB-UniRule"/>
</dbReference>
<comment type="domain">
    <text evidence="9">Consists of three domains, a large central CORE domain and two small peripheral domains, NMPbind and LID, which undergo movements during catalysis. The LID domain closes over the site of phosphoryl transfer upon ATP binding. Assembling and dissambling the active center during each catalytic cycle provides an effective means to prevent ATP hydrolysis.</text>
</comment>
<feature type="region of interest" description="LID" evidence="9">
    <location>
        <begin position="134"/>
        <end position="144"/>
    </location>
</feature>
<comment type="caution">
    <text evidence="10">The sequence shown here is derived from an EMBL/GenBank/DDBJ whole genome shotgun (WGS) entry which is preliminary data.</text>
</comment>
<comment type="caution">
    <text evidence="9">Lacks conserved residue(s) required for the propagation of feature annotation.</text>
</comment>
<dbReference type="NCBIfam" id="TIGR01359">
    <property type="entry name" value="UMP_CMP_kin_fam"/>
    <property type="match status" value="1"/>
</dbReference>
<proteinExistence type="inferred from homology"/>
<dbReference type="SUPFAM" id="SSF52540">
    <property type="entry name" value="P-loop containing nucleoside triphosphate hydrolases"/>
    <property type="match status" value="1"/>
</dbReference>
<dbReference type="EC" id="2.7.4.14" evidence="9"/>
<dbReference type="GO" id="GO:0005737">
    <property type="term" value="C:cytoplasm"/>
    <property type="evidence" value="ECO:0007669"/>
    <property type="project" value="UniProtKB-SubCell"/>
</dbReference>
<evidence type="ECO:0000256" key="5">
    <source>
        <dbReference type="ARBA" id="ARBA00022840"/>
    </source>
</evidence>
<reference evidence="10" key="1">
    <citation type="submission" date="2020-01" db="EMBL/GenBank/DDBJ databases">
        <title>Development of genomics and gene disruption for Polysphondylium violaceum indicates a role for the polyketide synthase stlB in stalk morphogenesis.</title>
        <authorList>
            <person name="Narita B."/>
            <person name="Kawabe Y."/>
            <person name="Kin K."/>
            <person name="Saito T."/>
            <person name="Gibbs R."/>
            <person name="Kuspa A."/>
            <person name="Muzny D."/>
            <person name="Queller D."/>
            <person name="Richards S."/>
            <person name="Strassman J."/>
            <person name="Sucgang R."/>
            <person name="Worley K."/>
            <person name="Schaap P."/>
        </authorList>
    </citation>
    <scope>NUCLEOTIDE SEQUENCE</scope>
    <source>
        <strain evidence="10">QSvi11</strain>
    </source>
</reference>
<dbReference type="GO" id="GO:0005524">
    <property type="term" value="F:ATP binding"/>
    <property type="evidence" value="ECO:0007669"/>
    <property type="project" value="UniProtKB-KW"/>
</dbReference>
<sequence>MSLETETKKPAVVFVLGGPGSGKGTQCANIVRDFGFVHLSAGDLLRTEMNSGSQNGDMISTMIKNGEIVPSIVTVKLLKNAINDHPKKNFLVDGFPRNEENNKSWEDNMTNVVDTKFVLFFDCPEEVMTERLLKRGEHSGRSDDNLESIKKRFNTFNIQTMAVIEHYGKQNKVEKVNSNRDPKDVYTDVKSIFKKYFGTY</sequence>
<feature type="binding site" evidence="9">
    <location>
        <position position="135"/>
    </location>
    <ligand>
        <name>ATP</name>
        <dbReference type="ChEBI" id="CHEBI:30616"/>
    </ligand>
</feature>
<feature type="binding site" evidence="9">
    <location>
        <begin position="94"/>
        <end position="97"/>
    </location>
    <ligand>
        <name>a ribonucleoside 5'-phosphate</name>
        <dbReference type="ChEBI" id="CHEBI:58043"/>
    </ligand>
</feature>